<feature type="transmembrane region" description="Helical" evidence="7">
    <location>
        <begin position="232"/>
        <end position="249"/>
    </location>
</feature>
<keyword evidence="4 7" id="KW-0472">Membrane</keyword>
<gene>
    <name evidence="9" type="ORF">NTJ_04773</name>
</gene>
<comment type="subcellular location">
    <subcellularLocation>
        <location evidence="1">Membrane</location>
        <topology evidence="1">Multi-pass membrane protein</topology>
    </subcellularLocation>
</comment>
<evidence type="ECO:0000259" key="8">
    <source>
        <dbReference type="Pfam" id="PF01490"/>
    </source>
</evidence>
<evidence type="ECO:0000256" key="1">
    <source>
        <dbReference type="ARBA" id="ARBA00004141"/>
    </source>
</evidence>
<accession>A0ABN7AKY3</accession>
<evidence type="ECO:0000256" key="6">
    <source>
        <dbReference type="ARBA" id="ARBA00038166"/>
    </source>
</evidence>
<dbReference type="PANTHER" id="PTHR16189:SF0">
    <property type="entry name" value="TRANSMEMBRANE PROTEIN 104"/>
    <property type="match status" value="1"/>
</dbReference>
<feature type="transmembrane region" description="Helical" evidence="7">
    <location>
        <begin position="346"/>
        <end position="366"/>
    </location>
</feature>
<evidence type="ECO:0000256" key="4">
    <source>
        <dbReference type="ARBA" id="ARBA00023136"/>
    </source>
</evidence>
<feature type="domain" description="Amino acid transporter transmembrane" evidence="8">
    <location>
        <begin position="133"/>
        <end position="438"/>
    </location>
</feature>
<feature type="transmembrane region" description="Helical" evidence="7">
    <location>
        <begin position="12"/>
        <end position="31"/>
    </location>
</feature>
<dbReference type="Proteomes" id="UP001307889">
    <property type="component" value="Chromosome 3"/>
</dbReference>
<evidence type="ECO:0000256" key="3">
    <source>
        <dbReference type="ARBA" id="ARBA00022989"/>
    </source>
</evidence>
<feature type="transmembrane region" description="Helical" evidence="7">
    <location>
        <begin position="411"/>
        <end position="436"/>
    </location>
</feature>
<comment type="similarity">
    <text evidence="6">Belongs to the TMEM104 family.</text>
</comment>
<evidence type="ECO:0000313" key="9">
    <source>
        <dbReference type="EMBL" id="BES91967.1"/>
    </source>
</evidence>
<keyword evidence="2 7" id="KW-0812">Transmembrane</keyword>
<keyword evidence="3 7" id="KW-1133">Transmembrane helix</keyword>
<name>A0ABN7AKY3_9HEMI</name>
<evidence type="ECO:0000256" key="5">
    <source>
        <dbReference type="ARBA" id="ARBA00023180"/>
    </source>
</evidence>
<dbReference type="Pfam" id="PF01490">
    <property type="entry name" value="Aa_trans"/>
    <property type="match status" value="2"/>
</dbReference>
<dbReference type="EMBL" id="AP028911">
    <property type="protein sequence ID" value="BES91967.1"/>
    <property type="molecule type" value="Genomic_DNA"/>
</dbReference>
<feature type="transmembrane region" description="Helical" evidence="7">
    <location>
        <begin position="269"/>
        <end position="289"/>
    </location>
</feature>
<feature type="domain" description="Amino acid transporter transmembrane" evidence="8">
    <location>
        <begin position="5"/>
        <end position="59"/>
    </location>
</feature>
<feature type="transmembrane region" description="Helical" evidence="7">
    <location>
        <begin position="37"/>
        <end position="57"/>
    </location>
</feature>
<proteinExistence type="inferred from homology"/>
<feature type="transmembrane region" description="Helical" evidence="7">
    <location>
        <begin position="137"/>
        <end position="156"/>
    </location>
</feature>
<feature type="transmembrane region" description="Helical" evidence="7">
    <location>
        <begin position="203"/>
        <end position="220"/>
    </location>
</feature>
<evidence type="ECO:0000256" key="7">
    <source>
        <dbReference type="SAM" id="Phobius"/>
    </source>
</evidence>
<reference evidence="9 10" key="1">
    <citation type="submission" date="2023-09" db="EMBL/GenBank/DDBJ databases">
        <title>Nesidiocoris tenuis whole genome shotgun sequence.</title>
        <authorList>
            <person name="Shibata T."/>
            <person name="Shimoda M."/>
            <person name="Kobayashi T."/>
            <person name="Uehara T."/>
        </authorList>
    </citation>
    <scope>NUCLEOTIDE SEQUENCE [LARGE SCALE GENOMIC DNA]</scope>
    <source>
        <strain evidence="9 10">Japan</strain>
    </source>
</reference>
<dbReference type="InterPro" id="IPR013057">
    <property type="entry name" value="AA_transpt_TM"/>
</dbReference>
<feature type="transmembrane region" description="Helical" evidence="7">
    <location>
        <begin position="457"/>
        <end position="480"/>
    </location>
</feature>
<dbReference type="PANTHER" id="PTHR16189">
    <property type="entry name" value="TRANSMEMBRANE PROTEIN 104-RELATED"/>
    <property type="match status" value="1"/>
</dbReference>
<organism evidence="9 10">
    <name type="scientific">Nesidiocoris tenuis</name>
    <dbReference type="NCBI Taxonomy" id="355587"/>
    <lineage>
        <taxon>Eukaryota</taxon>
        <taxon>Metazoa</taxon>
        <taxon>Ecdysozoa</taxon>
        <taxon>Arthropoda</taxon>
        <taxon>Hexapoda</taxon>
        <taxon>Insecta</taxon>
        <taxon>Pterygota</taxon>
        <taxon>Neoptera</taxon>
        <taxon>Paraneoptera</taxon>
        <taxon>Hemiptera</taxon>
        <taxon>Heteroptera</taxon>
        <taxon>Panheteroptera</taxon>
        <taxon>Cimicomorpha</taxon>
        <taxon>Miridae</taxon>
        <taxon>Dicyphina</taxon>
        <taxon>Nesidiocoris</taxon>
    </lineage>
</organism>
<keyword evidence="5" id="KW-0325">Glycoprotein</keyword>
<evidence type="ECO:0000313" key="10">
    <source>
        <dbReference type="Proteomes" id="UP001307889"/>
    </source>
</evidence>
<feature type="transmembrane region" description="Helical" evidence="7">
    <location>
        <begin position="301"/>
        <end position="326"/>
    </location>
</feature>
<keyword evidence="10" id="KW-1185">Reference proteome</keyword>
<protein>
    <submittedName>
        <fullName evidence="9">Transmembrane protein 104</fullName>
    </submittedName>
</protein>
<evidence type="ECO:0000256" key="2">
    <source>
        <dbReference type="ARBA" id="ARBA00022692"/>
    </source>
</evidence>
<sequence length="489" mass="55128">MEDQYSTYTALLYIFNLIVGTGALTLPKAFFDAGWVLGIKMTVVMAMMSYITATFVIEAISRCHSIIQWERVERMKRLSREIVTAMESEEDEADDDPDSAESSLMLPSEYIENFPSQPQRMYTLDVRVELSVMASTVFNRFGQILFFVCLCVYLYGDLTIYSAAVAKTLVDTFCDNPSADANVTTTSICWEGYNFTKDTLYKIYLGCFLLLFGPFVFFNVQKTKIIQMVTSFYRFTTFGVMIGLAIWRLSSPSFDHGSPVMTEWSATPALFGSLVYSFMCHHSLPGLIAPIKDKTNLYGSLAANYVIILLLYLTLGLTAVFAFPYIEDLYTLNFDPDNAMTKPLARIGYVLALFPVFTLTTSFPIISVTLRGNLQAMFMRFPWRPLHSICLPILTVVPPVIIAMFTPKIEILVSITGSFAGMTIQYIIPAMLVLCARAQTPPNLLNYPNPYSSPFQSMVWPIVILLWAAICYTLVLYNLFTKKAIVDLF</sequence>